<feature type="transmembrane region" description="Helical" evidence="2">
    <location>
        <begin position="154"/>
        <end position="172"/>
    </location>
</feature>
<accession>A0A1M7NGM9</accession>
<feature type="transmembrane region" description="Helical" evidence="2">
    <location>
        <begin position="184"/>
        <end position="208"/>
    </location>
</feature>
<dbReference type="AlphaFoldDB" id="A0A1M7NGM9"/>
<keyword evidence="2" id="KW-0812">Transmembrane</keyword>
<protein>
    <submittedName>
        <fullName evidence="3">Uncharacterized membrane protein YhaH, DUF805 family</fullName>
    </submittedName>
</protein>
<evidence type="ECO:0000313" key="3">
    <source>
        <dbReference type="EMBL" id="SHN02847.1"/>
    </source>
</evidence>
<keyword evidence="2" id="KW-1133">Transmembrane helix</keyword>
<feature type="compositionally biased region" description="Basic and acidic residues" evidence="1">
    <location>
        <begin position="286"/>
        <end position="298"/>
    </location>
</feature>
<organism evidence="3 4">
    <name type="scientific">Pseudomonas asturiensis</name>
    <dbReference type="NCBI Taxonomy" id="1190415"/>
    <lineage>
        <taxon>Bacteria</taxon>
        <taxon>Pseudomonadati</taxon>
        <taxon>Pseudomonadota</taxon>
        <taxon>Gammaproteobacteria</taxon>
        <taxon>Pseudomonadales</taxon>
        <taxon>Pseudomonadaceae</taxon>
        <taxon>Pseudomonas</taxon>
    </lineage>
</organism>
<evidence type="ECO:0000256" key="2">
    <source>
        <dbReference type="SAM" id="Phobius"/>
    </source>
</evidence>
<keyword evidence="2" id="KW-0472">Membrane</keyword>
<dbReference type="PANTHER" id="PTHR34980">
    <property type="entry name" value="INNER MEMBRANE PROTEIN-RELATED-RELATED"/>
    <property type="match status" value="1"/>
</dbReference>
<feature type="transmembrane region" description="Helical" evidence="2">
    <location>
        <begin position="127"/>
        <end position="148"/>
    </location>
</feature>
<dbReference type="RefSeq" id="WP_073166819.1">
    <property type="nucleotide sequence ID" value="NZ_FRDA01000006.1"/>
</dbReference>
<name>A0A1M7NGM9_9PSED</name>
<dbReference type="OrthoDB" id="9812349at2"/>
<dbReference type="EMBL" id="FRDA01000006">
    <property type="protein sequence ID" value="SHN02847.1"/>
    <property type="molecule type" value="Genomic_DNA"/>
</dbReference>
<dbReference type="STRING" id="1190415.SAMN05216593_1067"/>
<dbReference type="GO" id="GO:0005886">
    <property type="term" value="C:plasma membrane"/>
    <property type="evidence" value="ECO:0007669"/>
    <property type="project" value="TreeGrafter"/>
</dbReference>
<dbReference type="PANTHER" id="PTHR34980:SF3">
    <property type="entry name" value="BLR8105 PROTEIN"/>
    <property type="match status" value="1"/>
</dbReference>
<evidence type="ECO:0000256" key="1">
    <source>
        <dbReference type="SAM" id="MobiDB-lite"/>
    </source>
</evidence>
<feature type="region of interest" description="Disordered" evidence="1">
    <location>
        <begin position="265"/>
        <end position="298"/>
    </location>
</feature>
<feature type="transmembrane region" description="Helical" evidence="2">
    <location>
        <begin position="228"/>
        <end position="247"/>
    </location>
</feature>
<sequence>MADTHFKIVFEGQVRPGVEPEVAKANLARLFSSEAAAVEKLFSGHPVALKRGLPHDEAERYVNALNDAGVEARIEPDPAISLSLNKTEAQPSASPYAPPKSQVGTEFAEPSTLKVFGIQGRIGRLRYLAWILVLSVTLLPLSLITVSFLTQSLVAGGLLFAVLLMAYALLAAQMGIRRLHDIGWSGWLLLLNLVPFVGSFFPILMTAIPGTKGPNKYGAPQPPNSRAVKILAGLWVLLIPLIIVGSLSGGVDAIKDELDVQTDEYEQSLPYDDEAERDSVQTNAADVEKSPEDNTEKQ</sequence>
<dbReference type="Proteomes" id="UP000183983">
    <property type="component" value="Unassembled WGS sequence"/>
</dbReference>
<dbReference type="Pfam" id="PF05656">
    <property type="entry name" value="DUF805"/>
    <property type="match status" value="1"/>
</dbReference>
<proteinExistence type="predicted"/>
<feature type="compositionally biased region" description="Acidic residues" evidence="1">
    <location>
        <begin position="265"/>
        <end position="276"/>
    </location>
</feature>
<reference evidence="3 4" key="1">
    <citation type="submission" date="2016-11" db="EMBL/GenBank/DDBJ databases">
        <authorList>
            <person name="Jaros S."/>
            <person name="Januszkiewicz K."/>
            <person name="Wedrychowicz H."/>
        </authorList>
    </citation>
    <scope>NUCLEOTIDE SEQUENCE [LARGE SCALE GENOMIC DNA]</scope>
    <source>
        <strain evidence="3 4">LMG 26898</strain>
    </source>
</reference>
<evidence type="ECO:0000313" key="4">
    <source>
        <dbReference type="Proteomes" id="UP000183983"/>
    </source>
</evidence>
<dbReference type="InterPro" id="IPR008523">
    <property type="entry name" value="DUF805"/>
</dbReference>
<gene>
    <name evidence="3" type="ORF">SAMN05216593_1067</name>
</gene>